<gene>
    <name evidence="1" type="ORF">V1477_005256</name>
</gene>
<protein>
    <submittedName>
        <fullName evidence="1">Uncharacterized protein</fullName>
    </submittedName>
</protein>
<dbReference type="Proteomes" id="UP001607303">
    <property type="component" value="Unassembled WGS sequence"/>
</dbReference>
<reference evidence="1 2" key="1">
    <citation type="journal article" date="2024" name="Ann. Entomol. Soc. Am.">
        <title>Genomic analyses of the southern and eastern yellowjacket wasps (Hymenoptera: Vespidae) reveal evolutionary signatures of social life.</title>
        <authorList>
            <person name="Catto M.A."/>
            <person name="Caine P.B."/>
            <person name="Orr S.E."/>
            <person name="Hunt B.G."/>
            <person name="Goodisman M.A.D."/>
        </authorList>
    </citation>
    <scope>NUCLEOTIDE SEQUENCE [LARGE SCALE GENOMIC DNA]</scope>
    <source>
        <strain evidence="1">232</strain>
        <tissue evidence="1">Head and thorax</tissue>
    </source>
</reference>
<dbReference type="EMBL" id="JAYRBN010000037">
    <property type="protein sequence ID" value="KAL2746886.1"/>
    <property type="molecule type" value="Genomic_DNA"/>
</dbReference>
<sequence length="146" mass="17126">MREWRRISSFFLVQRSNTKKVQGNPCLSERSKEMTSDGDVGKECFAYKKYANASPVKRIRVWIVRTVESCSARATRKVNPRFEIERTCQFARRKRGIRLKRQSWQGKSAIAEAGFSDWQSATTRNKFLISMPKFHIRGKETKESVW</sequence>
<feature type="non-terminal residue" evidence="1">
    <location>
        <position position="146"/>
    </location>
</feature>
<organism evidence="1 2">
    <name type="scientific">Vespula maculifrons</name>
    <name type="common">Eastern yellow jacket</name>
    <name type="synonym">Wasp</name>
    <dbReference type="NCBI Taxonomy" id="7453"/>
    <lineage>
        <taxon>Eukaryota</taxon>
        <taxon>Metazoa</taxon>
        <taxon>Ecdysozoa</taxon>
        <taxon>Arthropoda</taxon>
        <taxon>Hexapoda</taxon>
        <taxon>Insecta</taxon>
        <taxon>Pterygota</taxon>
        <taxon>Neoptera</taxon>
        <taxon>Endopterygota</taxon>
        <taxon>Hymenoptera</taxon>
        <taxon>Apocrita</taxon>
        <taxon>Aculeata</taxon>
        <taxon>Vespoidea</taxon>
        <taxon>Vespidae</taxon>
        <taxon>Vespinae</taxon>
        <taxon>Vespula</taxon>
    </lineage>
</organism>
<accession>A0ABD2CP83</accession>
<evidence type="ECO:0000313" key="1">
    <source>
        <dbReference type="EMBL" id="KAL2746886.1"/>
    </source>
</evidence>
<dbReference type="AlphaFoldDB" id="A0ABD2CP83"/>
<comment type="caution">
    <text evidence="1">The sequence shown here is derived from an EMBL/GenBank/DDBJ whole genome shotgun (WGS) entry which is preliminary data.</text>
</comment>
<name>A0ABD2CP83_VESMC</name>
<evidence type="ECO:0000313" key="2">
    <source>
        <dbReference type="Proteomes" id="UP001607303"/>
    </source>
</evidence>
<keyword evidence="2" id="KW-1185">Reference proteome</keyword>
<proteinExistence type="predicted"/>